<evidence type="ECO:0000313" key="9">
    <source>
        <dbReference type="Proteomes" id="UP001178461"/>
    </source>
</evidence>
<evidence type="ECO:0000256" key="4">
    <source>
        <dbReference type="ARBA" id="ARBA00022989"/>
    </source>
</evidence>
<sequence>MVCFSLLKVMMFVFNGIIFLGGLALLGIGIWVKVDGGSFAKVLGAAAPQLMQLINVGYLLIAVGTFLLLMGFMGCWGAVKESKCLLLVFFVVILILFIAEVAGAIVVLLFSSVANIFVEHLQNWALKTLKEDYGKQEDITGIWATTMKELKCCGFNNYTDFNNSYFYQTHTEKYPSFCCSDNKECQESEVDHDKQGCLNEFQVFLSRNGKIVGGVALAIGVLELAALAVSLILYCQIALAPALGFCTSHERDIASILIQRADAAITFTGSKERHDPHPHS</sequence>
<dbReference type="SUPFAM" id="SSF48652">
    <property type="entry name" value="Tetraspanin"/>
    <property type="match status" value="1"/>
</dbReference>
<comment type="similarity">
    <text evidence="2 7">Belongs to the tetraspanin (TM4SF) family.</text>
</comment>
<evidence type="ECO:0000256" key="2">
    <source>
        <dbReference type="ARBA" id="ARBA00006840"/>
    </source>
</evidence>
<dbReference type="GO" id="GO:0005886">
    <property type="term" value="C:plasma membrane"/>
    <property type="evidence" value="ECO:0007669"/>
    <property type="project" value="TreeGrafter"/>
</dbReference>
<feature type="transmembrane region" description="Helical" evidence="7">
    <location>
        <begin position="211"/>
        <end position="234"/>
    </location>
</feature>
<dbReference type="PANTHER" id="PTHR19282">
    <property type="entry name" value="TETRASPANIN"/>
    <property type="match status" value="1"/>
</dbReference>
<dbReference type="PRINTS" id="PR00259">
    <property type="entry name" value="TMFOUR"/>
</dbReference>
<dbReference type="CDD" id="cd03156">
    <property type="entry name" value="uroplakin_I_like_LEL"/>
    <property type="match status" value="1"/>
</dbReference>
<dbReference type="Proteomes" id="UP001178461">
    <property type="component" value="Chromosome 17"/>
</dbReference>
<evidence type="ECO:0000256" key="6">
    <source>
        <dbReference type="PIRSR" id="PIRSR002419-1"/>
    </source>
</evidence>
<dbReference type="Gene3D" id="1.10.1450.10">
    <property type="entry name" value="Tetraspanin"/>
    <property type="match status" value="1"/>
</dbReference>
<dbReference type="PIRSF" id="PIRSF002419">
    <property type="entry name" value="Tetraspanin"/>
    <property type="match status" value="1"/>
</dbReference>
<name>A0AA35LH91_9SAUR</name>
<feature type="transmembrane region" description="Helical" evidence="7">
    <location>
        <begin position="85"/>
        <end position="118"/>
    </location>
</feature>
<evidence type="ECO:0000256" key="1">
    <source>
        <dbReference type="ARBA" id="ARBA00004141"/>
    </source>
</evidence>
<keyword evidence="9" id="KW-1185">Reference proteome</keyword>
<dbReference type="PROSITE" id="PS00421">
    <property type="entry name" value="TM4_1"/>
    <property type="match status" value="1"/>
</dbReference>
<feature type="disulfide bond" evidence="6">
    <location>
        <begin position="152"/>
        <end position="197"/>
    </location>
</feature>
<dbReference type="InterPro" id="IPR000301">
    <property type="entry name" value="Tetraspanin_animals"/>
</dbReference>
<feature type="disulfide bond" evidence="6">
    <location>
        <begin position="153"/>
        <end position="178"/>
    </location>
</feature>
<evidence type="ECO:0000313" key="8">
    <source>
        <dbReference type="EMBL" id="CAI5796296.1"/>
    </source>
</evidence>
<feature type="transmembrane region" description="Helical" evidence="7">
    <location>
        <begin position="53"/>
        <end position="79"/>
    </location>
</feature>
<gene>
    <name evidence="8" type="ORF">PODLI_1B006593</name>
</gene>
<reference evidence="8" key="1">
    <citation type="submission" date="2022-12" db="EMBL/GenBank/DDBJ databases">
        <authorList>
            <person name="Alioto T."/>
            <person name="Alioto T."/>
            <person name="Gomez Garrido J."/>
        </authorList>
    </citation>
    <scope>NUCLEOTIDE SEQUENCE</scope>
</reference>
<organism evidence="8 9">
    <name type="scientific">Podarcis lilfordi</name>
    <name type="common">Lilford's wall lizard</name>
    <dbReference type="NCBI Taxonomy" id="74358"/>
    <lineage>
        <taxon>Eukaryota</taxon>
        <taxon>Metazoa</taxon>
        <taxon>Chordata</taxon>
        <taxon>Craniata</taxon>
        <taxon>Vertebrata</taxon>
        <taxon>Euteleostomi</taxon>
        <taxon>Lepidosauria</taxon>
        <taxon>Squamata</taxon>
        <taxon>Bifurcata</taxon>
        <taxon>Unidentata</taxon>
        <taxon>Episquamata</taxon>
        <taxon>Laterata</taxon>
        <taxon>Lacertibaenia</taxon>
        <taxon>Lacertidae</taxon>
        <taxon>Podarcis</taxon>
    </lineage>
</organism>
<keyword evidence="5 7" id="KW-0472">Membrane</keyword>
<dbReference type="EMBL" id="OX395142">
    <property type="protein sequence ID" value="CAI5796296.1"/>
    <property type="molecule type" value="Genomic_DNA"/>
</dbReference>
<dbReference type="PANTHER" id="PTHR19282:SF545">
    <property type="entry name" value="TETRASPANIN"/>
    <property type="match status" value="1"/>
</dbReference>
<evidence type="ECO:0000256" key="3">
    <source>
        <dbReference type="ARBA" id="ARBA00022692"/>
    </source>
</evidence>
<proteinExistence type="inferred from homology"/>
<dbReference type="InterPro" id="IPR008952">
    <property type="entry name" value="Tetraspanin_EC2_sf"/>
</dbReference>
<protein>
    <recommendedName>
        <fullName evidence="7">Tetraspanin</fullName>
    </recommendedName>
</protein>
<dbReference type="InterPro" id="IPR018503">
    <property type="entry name" value="Tetraspanin_CS"/>
</dbReference>
<evidence type="ECO:0000256" key="5">
    <source>
        <dbReference type="ARBA" id="ARBA00023136"/>
    </source>
</evidence>
<keyword evidence="4 7" id="KW-1133">Transmembrane helix</keyword>
<evidence type="ECO:0000256" key="7">
    <source>
        <dbReference type="RuleBase" id="RU361218"/>
    </source>
</evidence>
<keyword evidence="6" id="KW-1015">Disulfide bond</keyword>
<dbReference type="InterPro" id="IPR018499">
    <property type="entry name" value="Tetraspanin/Peripherin"/>
</dbReference>
<dbReference type="Pfam" id="PF00335">
    <property type="entry name" value="Tetraspanin"/>
    <property type="match status" value="1"/>
</dbReference>
<dbReference type="AlphaFoldDB" id="A0AA35LH91"/>
<comment type="subcellular location">
    <subcellularLocation>
        <location evidence="1 7">Membrane</location>
        <topology evidence="1 7">Multi-pass membrane protein</topology>
    </subcellularLocation>
</comment>
<feature type="transmembrane region" description="Helical" evidence="7">
    <location>
        <begin position="12"/>
        <end position="32"/>
    </location>
</feature>
<accession>A0AA35LH91</accession>
<keyword evidence="3 7" id="KW-0812">Transmembrane</keyword>